<comment type="caution">
    <text evidence="4">The sequence shown here is derived from an EMBL/GenBank/DDBJ whole genome shotgun (WGS) entry which is preliminary data.</text>
</comment>
<dbReference type="EMBL" id="VTPC01001983">
    <property type="protein sequence ID" value="KAF2900817.1"/>
    <property type="molecule type" value="Genomic_DNA"/>
</dbReference>
<keyword evidence="2" id="KW-0090">Biological rhythms</keyword>
<dbReference type="SMART" id="SM00700">
    <property type="entry name" value="JHBP"/>
    <property type="match status" value="1"/>
</dbReference>
<protein>
    <submittedName>
        <fullName evidence="4">Uncharacterized protein</fullName>
    </submittedName>
</protein>
<keyword evidence="1" id="KW-0732">Signal</keyword>
<dbReference type="Pfam" id="PF06585">
    <property type="entry name" value="JHBP"/>
    <property type="match status" value="1"/>
</dbReference>
<sequence>MTIGEGTTGAVHVVQNYKNVKIHGISKGTVEKVIANILPSNFKLDIDLILSSLKLEADYDFNGQILVIPIVGKGNCTVNLSNVKAKLVLTGKSFEKKGKTYIDIQKAVMSLKPEKVHFDFANLFNGDQRLGAEMNKLLNDNSEVVFEDVGSGYEASLAIVVQNMCNLIYHKVPFGDLFPL</sequence>
<gene>
    <name evidence="4" type="ORF">ILUMI_05356</name>
</gene>
<dbReference type="Proteomes" id="UP000801492">
    <property type="component" value="Unassembled WGS sequence"/>
</dbReference>
<evidence type="ECO:0000313" key="4">
    <source>
        <dbReference type="EMBL" id="KAF2900817.1"/>
    </source>
</evidence>
<dbReference type="InterPro" id="IPR010562">
    <property type="entry name" value="Haemolymph_juvenile_hormone-bd"/>
</dbReference>
<accession>A0A8K0DD33</accession>
<name>A0A8K0DD33_IGNLU</name>
<keyword evidence="5" id="KW-1185">Reference proteome</keyword>
<dbReference type="InterPro" id="IPR038606">
    <property type="entry name" value="To_sf"/>
</dbReference>
<dbReference type="Gene3D" id="3.15.10.30">
    <property type="entry name" value="Haemolymph juvenile hormone binding protein"/>
    <property type="match status" value="1"/>
</dbReference>
<evidence type="ECO:0000256" key="1">
    <source>
        <dbReference type="ARBA" id="ARBA00022729"/>
    </source>
</evidence>
<comment type="similarity">
    <text evidence="3">Belongs to the TO family.</text>
</comment>
<dbReference type="AlphaFoldDB" id="A0A8K0DD33"/>
<dbReference type="FunFam" id="3.15.10.30:FF:000001">
    <property type="entry name" value="Takeout-like protein 1"/>
    <property type="match status" value="1"/>
</dbReference>
<dbReference type="GO" id="GO:0005615">
    <property type="term" value="C:extracellular space"/>
    <property type="evidence" value="ECO:0007669"/>
    <property type="project" value="TreeGrafter"/>
</dbReference>
<reference evidence="4" key="1">
    <citation type="submission" date="2019-08" db="EMBL/GenBank/DDBJ databases">
        <title>The genome of the North American firefly Photinus pyralis.</title>
        <authorList>
            <consortium name="Photinus pyralis genome working group"/>
            <person name="Fallon T.R."/>
            <person name="Sander Lower S.E."/>
            <person name="Weng J.-K."/>
        </authorList>
    </citation>
    <scope>NUCLEOTIDE SEQUENCE</scope>
    <source>
        <strain evidence="4">TRF0915ILg1</strain>
        <tissue evidence="4">Whole body</tissue>
    </source>
</reference>
<organism evidence="4 5">
    <name type="scientific">Ignelater luminosus</name>
    <name type="common">Cucubano</name>
    <name type="synonym">Pyrophorus luminosus</name>
    <dbReference type="NCBI Taxonomy" id="2038154"/>
    <lineage>
        <taxon>Eukaryota</taxon>
        <taxon>Metazoa</taxon>
        <taxon>Ecdysozoa</taxon>
        <taxon>Arthropoda</taxon>
        <taxon>Hexapoda</taxon>
        <taxon>Insecta</taxon>
        <taxon>Pterygota</taxon>
        <taxon>Neoptera</taxon>
        <taxon>Endopterygota</taxon>
        <taxon>Coleoptera</taxon>
        <taxon>Polyphaga</taxon>
        <taxon>Elateriformia</taxon>
        <taxon>Elateroidea</taxon>
        <taxon>Elateridae</taxon>
        <taxon>Agrypninae</taxon>
        <taxon>Pyrophorini</taxon>
        <taxon>Ignelater</taxon>
    </lineage>
</organism>
<dbReference type="OrthoDB" id="8190514at2759"/>
<evidence type="ECO:0000256" key="3">
    <source>
        <dbReference type="ARBA" id="ARBA00060902"/>
    </source>
</evidence>
<dbReference type="GO" id="GO:0007623">
    <property type="term" value="P:circadian rhythm"/>
    <property type="evidence" value="ECO:0007669"/>
    <property type="project" value="UniProtKB-ARBA"/>
</dbReference>
<proteinExistence type="inferred from homology"/>
<dbReference type="PANTHER" id="PTHR11008">
    <property type="entry name" value="PROTEIN TAKEOUT-LIKE PROTEIN"/>
    <property type="match status" value="1"/>
</dbReference>
<dbReference type="PANTHER" id="PTHR11008:SF32">
    <property type="entry name" value="CIRCADIAN CLOCK-CONTROLLED PROTEIN DAYWAKE-RELATED"/>
    <property type="match status" value="1"/>
</dbReference>
<evidence type="ECO:0000313" key="5">
    <source>
        <dbReference type="Proteomes" id="UP000801492"/>
    </source>
</evidence>
<evidence type="ECO:0000256" key="2">
    <source>
        <dbReference type="ARBA" id="ARBA00023108"/>
    </source>
</evidence>